<gene>
    <name evidence="1" type="ORF">AUP42_07295</name>
</gene>
<dbReference type="Gene3D" id="1.10.790.20">
    <property type="entry name" value="Domain of unknown function DUF1476"/>
    <property type="match status" value="1"/>
</dbReference>
<dbReference type="AlphaFoldDB" id="A0A154L0P8"/>
<sequence>MSNFTDRERGFEAKYSFDLEQNFRIEAHLYKMLATWAGDKMGMSEAESRSYAAKIVGDVVSNPQENGIISVLLADFGRHNIDMTVSEVNRKLEELRPLARAELLEE</sequence>
<dbReference type="InterPro" id="IPR009945">
    <property type="entry name" value="ATPase_inh_sub_z"/>
</dbReference>
<organism evidence="1 2">
    <name type="scientific">Thalassospira lucentensis</name>
    <dbReference type="NCBI Taxonomy" id="168935"/>
    <lineage>
        <taxon>Bacteria</taxon>
        <taxon>Pseudomonadati</taxon>
        <taxon>Pseudomonadota</taxon>
        <taxon>Alphaproteobacteria</taxon>
        <taxon>Rhodospirillales</taxon>
        <taxon>Thalassospiraceae</taxon>
        <taxon>Thalassospira</taxon>
    </lineage>
</organism>
<comment type="caution">
    <text evidence="1">The sequence shown here is derived from an EMBL/GenBank/DDBJ whole genome shotgun (WGS) entry which is preliminary data.</text>
</comment>
<dbReference type="Proteomes" id="UP000076335">
    <property type="component" value="Unassembled WGS sequence"/>
</dbReference>
<dbReference type="OrthoDB" id="9810387at2"/>
<dbReference type="PIRSF" id="PIRSF031780">
    <property type="entry name" value="UCP031780"/>
    <property type="match status" value="1"/>
</dbReference>
<proteinExistence type="predicted"/>
<protein>
    <recommendedName>
        <fullName evidence="3">DUF1476 domain-containing protein</fullName>
    </recommendedName>
</protein>
<dbReference type="InterPro" id="IPR038293">
    <property type="entry name" value="ATPase_inh_sub_z_sf"/>
</dbReference>
<evidence type="ECO:0000313" key="2">
    <source>
        <dbReference type="Proteomes" id="UP000076335"/>
    </source>
</evidence>
<name>A0A154L0P8_9PROT</name>
<dbReference type="RefSeq" id="WP_062953341.1">
    <property type="nucleotide sequence ID" value="NZ_CP136684.1"/>
</dbReference>
<reference evidence="1 2" key="1">
    <citation type="submission" date="2015-12" db="EMBL/GenBank/DDBJ databases">
        <title>Genome sequence of Thalassospira lucentensis MCCC 1A02072.</title>
        <authorList>
            <person name="Lu L."/>
            <person name="Lai Q."/>
            <person name="Shao Z."/>
            <person name="Qian P."/>
        </authorList>
    </citation>
    <scope>NUCLEOTIDE SEQUENCE [LARGE SCALE GENOMIC DNA]</scope>
    <source>
        <strain evidence="1 2">MCCC 1A02072</strain>
    </source>
</reference>
<dbReference type="Pfam" id="PF07345">
    <property type="entry name" value="ATPaseInh_sub_z"/>
    <property type="match status" value="1"/>
</dbReference>
<accession>A0A154L0P8</accession>
<dbReference type="EMBL" id="LPVY01000024">
    <property type="protein sequence ID" value="KZB61077.1"/>
    <property type="molecule type" value="Genomic_DNA"/>
</dbReference>
<evidence type="ECO:0000313" key="1">
    <source>
        <dbReference type="EMBL" id="KZB61077.1"/>
    </source>
</evidence>
<evidence type="ECO:0008006" key="3">
    <source>
        <dbReference type="Google" id="ProtNLM"/>
    </source>
</evidence>